<keyword evidence="2" id="KW-1185">Reference proteome</keyword>
<evidence type="ECO:0000313" key="1">
    <source>
        <dbReference type="EMBL" id="MBR0663553.1"/>
    </source>
</evidence>
<dbReference type="Gene3D" id="3.30.420.300">
    <property type="entry name" value="2-keto-3-deoxy-galactonokinase, substrate binding domain"/>
    <property type="match status" value="1"/>
</dbReference>
<sequence>MIGLDWGTSSLRAWRFAPDGGVLARRETPHGITALPEGGFQAAFAAATGDWVADGEKQALLCGMVGSRQGWVEAPYLPCPAGPAEIAAAAVPLPITGISAMLVPGLTCRDADGVPEVMRGEETKLVALLARIGAREATLCSPGTHAKWARVADGRIQGFATHMTGEVFAALSRHTILRHSLEDAPLGQGIPPGFAAGLAQSKRSGGLLHQIFGLRTRSLMGEIEQREGAGFLSGLLIGREVTAVLELGVAPPIVIAGADHLARLYAAALDSWDIPNESAGADLAAEGLTVIGRQLGMLPA</sequence>
<name>A0ABS5ETD6_9PROT</name>
<dbReference type="InterPro" id="IPR042257">
    <property type="entry name" value="DGOK_C"/>
</dbReference>
<proteinExistence type="predicted"/>
<dbReference type="Pfam" id="PF05035">
    <property type="entry name" value="DGOK"/>
    <property type="match status" value="1"/>
</dbReference>
<dbReference type="InterPro" id="IPR007729">
    <property type="entry name" value="DGOK"/>
</dbReference>
<comment type="caution">
    <text evidence="1">The sequence shown here is derived from an EMBL/GenBank/DDBJ whole genome shotgun (WGS) entry which is preliminary data.</text>
</comment>
<accession>A0ABS5ETD6</accession>
<gene>
    <name evidence="1" type="ORF">GXW71_04205</name>
</gene>
<dbReference type="Proteomes" id="UP001196870">
    <property type="component" value="Unassembled WGS sequence"/>
</dbReference>
<reference evidence="2" key="1">
    <citation type="journal article" date="2021" name="Syst. Appl. Microbiol.">
        <title>Roseomonas hellenica sp. nov., isolated from roots of wild-growing Alkanna tinctoria.</title>
        <authorList>
            <person name="Rat A."/>
            <person name="Naranjo H.D."/>
            <person name="Lebbe L."/>
            <person name="Cnockaert M."/>
            <person name="Krigas N."/>
            <person name="Grigoriadou K."/>
            <person name="Maloupa E."/>
            <person name="Willems A."/>
        </authorList>
    </citation>
    <scope>NUCLEOTIDE SEQUENCE [LARGE SCALE GENOMIC DNA]</scope>
    <source>
        <strain evidence="2">LMG 31523</strain>
    </source>
</reference>
<dbReference type="InterPro" id="IPR042258">
    <property type="entry name" value="DGOK_N"/>
</dbReference>
<protein>
    <submittedName>
        <fullName evidence="1">2-dehydro-3-deoxygalactonokinase</fullName>
    </submittedName>
</protein>
<dbReference type="Gene3D" id="3.30.420.310">
    <property type="entry name" value="2-keto-3-deoxy-galactonokinase, C-terminal domain"/>
    <property type="match status" value="1"/>
</dbReference>
<dbReference type="RefSeq" id="WP_211851150.1">
    <property type="nucleotide sequence ID" value="NZ_JAAGBB010000004.1"/>
</dbReference>
<dbReference type="EMBL" id="JAAGBB010000004">
    <property type="protein sequence ID" value="MBR0663553.1"/>
    <property type="molecule type" value="Genomic_DNA"/>
</dbReference>
<organism evidence="1 2">
    <name type="scientific">Plastoroseomonas hellenica</name>
    <dbReference type="NCBI Taxonomy" id="2687306"/>
    <lineage>
        <taxon>Bacteria</taxon>
        <taxon>Pseudomonadati</taxon>
        <taxon>Pseudomonadota</taxon>
        <taxon>Alphaproteobacteria</taxon>
        <taxon>Acetobacterales</taxon>
        <taxon>Acetobacteraceae</taxon>
        <taxon>Plastoroseomonas</taxon>
    </lineage>
</organism>
<evidence type="ECO:0000313" key="2">
    <source>
        <dbReference type="Proteomes" id="UP001196870"/>
    </source>
</evidence>